<dbReference type="GO" id="GO:0005634">
    <property type="term" value="C:nucleus"/>
    <property type="evidence" value="ECO:0007669"/>
    <property type="project" value="TreeGrafter"/>
</dbReference>
<dbReference type="GO" id="GO:0003700">
    <property type="term" value="F:DNA-binding transcription factor activity"/>
    <property type="evidence" value="ECO:0007669"/>
    <property type="project" value="TreeGrafter"/>
</dbReference>
<feature type="compositionally biased region" description="Basic residues" evidence="8">
    <location>
        <begin position="433"/>
        <end position="444"/>
    </location>
</feature>
<dbReference type="Gramene" id="AET3Gv21015000.4">
    <property type="protein sequence ID" value="AET3Gv21015000.4"/>
    <property type="gene ID" value="AET3Gv21015000"/>
</dbReference>
<evidence type="ECO:0000313" key="10">
    <source>
        <dbReference type="EnsemblPlants" id="AET3Gv21015000.4"/>
    </source>
</evidence>
<sequence length="444" mass="49013">MRSCMPPMACGGGGATGTGECTGSFSSVSSTGEGLGEEFRLPFLAINPPEIGEDDGDLRLVIAGTSDPLSAPPATTTKKKKRCLPGTPDPSAEVIALSPRTLMATNRFVCEICHKGFQRDQNLQLHRRGHNLPWKLRQRGAEGGAAPRKRAYVCPEPACVHHDPRRALGDLTGIKKHFCRKHGEKKWKCDRCAKRYAVHSDWKAHAKVCGTREYRCDCGTLFSRSGRSSGHQVAPRPLHAPAIYHRTEFEFVFLRACVQEGQLRYAPGLLRRAGAGEQQAGAAGHEHGHGGFGAPGPAARSPPPQPHAAVHPRRRPRHGRRRGLRLRAGHQEPAPEDVLRLRRRRSRRRQPAGLHAVQPRRRSVGLQPEQRAQHAGPACRAERRRRHGRLLLPGQRQPGEHVRHGAAAEGGPDGRDDVERLRRELHPWPPGPRVHHGRARPLPL</sequence>
<keyword evidence="5" id="KW-0805">Transcription regulation</keyword>
<evidence type="ECO:0000259" key="9">
    <source>
        <dbReference type="PROSITE" id="PS50157"/>
    </source>
</evidence>
<dbReference type="FunFam" id="3.30.160.60:FF:000554">
    <property type="entry name" value="protein indeterminate-domain 12-like"/>
    <property type="match status" value="1"/>
</dbReference>
<organism evidence="10 11">
    <name type="scientific">Aegilops tauschii subsp. strangulata</name>
    <name type="common">Goatgrass</name>
    <dbReference type="NCBI Taxonomy" id="200361"/>
    <lineage>
        <taxon>Eukaryota</taxon>
        <taxon>Viridiplantae</taxon>
        <taxon>Streptophyta</taxon>
        <taxon>Embryophyta</taxon>
        <taxon>Tracheophyta</taxon>
        <taxon>Spermatophyta</taxon>
        <taxon>Magnoliopsida</taxon>
        <taxon>Liliopsida</taxon>
        <taxon>Poales</taxon>
        <taxon>Poaceae</taxon>
        <taxon>BOP clade</taxon>
        <taxon>Pooideae</taxon>
        <taxon>Triticodae</taxon>
        <taxon>Triticeae</taxon>
        <taxon>Triticinae</taxon>
        <taxon>Aegilops</taxon>
    </lineage>
</organism>
<dbReference type="GO" id="GO:0008270">
    <property type="term" value="F:zinc ion binding"/>
    <property type="evidence" value="ECO:0007669"/>
    <property type="project" value="UniProtKB-KW"/>
</dbReference>
<evidence type="ECO:0000256" key="6">
    <source>
        <dbReference type="ARBA" id="ARBA00023163"/>
    </source>
</evidence>
<reference evidence="10" key="3">
    <citation type="journal article" date="2017" name="Nature">
        <title>Genome sequence of the progenitor of the wheat D genome Aegilops tauschii.</title>
        <authorList>
            <person name="Luo M.C."/>
            <person name="Gu Y.Q."/>
            <person name="Puiu D."/>
            <person name="Wang H."/>
            <person name="Twardziok S.O."/>
            <person name="Deal K.R."/>
            <person name="Huo N."/>
            <person name="Zhu T."/>
            <person name="Wang L."/>
            <person name="Wang Y."/>
            <person name="McGuire P.E."/>
            <person name="Liu S."/>
            <person name="Long H."/>
            <person name="Ramasamy R.K."/>
            <person name="Rodriguez J.C."/>
            <person name="Van S.L."/>
            <person name="Yuan L."/>
            <person name="Wang Z."/>
            <person name="Xia Z."/>
            <person name="Xiao L."/>
            <person name="Anderson O.D."/>
            <person name="Ouyang S."/>
            <person name="Liang Y."/>
            <person name="Zimin A.V."/>
            <person name="Pertea G."/>
            <person name="Qi P."/>
            <person name="Bennetzen J.L."/>
            <person name="Dai X."/>
            <person name="Dawson M.W."/>
            <person name="Muller H.G."/>
            <person name="Kugler K."/>
            <person name="Rivarola-Duarte L."/>
            <person name="Spannagl M."/>
            <person name="Mayer K.F.X."/>
            <person name="Lu F.H."/>
            <person name="Bevan M.W."/>
            <person name="Leroy P."/>
            <person name="Li P."/>
            <person name="You F.M."/>
            <person name="Sun Q."/>
            <person name="Liu Z."/>
            <person name="Lyons E."/>
            <person name="Wicker T."/>
            <person name="Salzberg S.L."/>
            <person name="Devos K.M."/>
            <person name="Dvorak J."/>
        </authorList>
    </citation>
    <scope>NUCLEOTIDE SEQUENCE [LARGE SCALE GENOMIC DNA]</scope>
    <source>
        <strain evidence="10">cv. AL8/78</strain>
    </source>
</reference>
<evidence type="ECO:0000256" key="5">
    <source>
        <dbReference type="ARBA" id="ARBA00023015"/>
    </source>
</evidence>
<feature type="compositionally biased region" description="Basic residues" evidence="8">
    <location>
        <begin position="341"/>
        <end position="350"/>
    </location>
</feature>
<dbReference type="Gene3D" id="3.30.160.60">
    <property type="entry name" value="Classic Zinc Finger"/>
    <property type="match status" value="2"/>
</dbReference>
<dbReference type="SUPFAM" id="SSF57667">
    <property type="entry name" value="beta-beta-alpha zinc fingers"/>
    <property type="match status" value="1"/>
</dbReference>
<keyword evidence="6" id="KW-0804">Transcription</keyword>
<keyword evidence="1" id="KW-0479">Metal-binding</keyword>
<keyword evidence="11" id="KW-1185">Reference proteome</keyword>
<evidence type="ECO:0000256" key="8">
    <source>
        <dbReference type="SAM" id="MobiDB-lite"/>
    </source>
</evidence>
<name>A0A453GH53_AEGTS</name>
<dbReference type="AlphaFoldDB" id="A0A453GH53"/>
<evidence type="ECO:0000256" key="1">
    <source>
        <dbReference type="ARBA" id="ARBA00022723"/>
    </source>
</evidence>
<evidence type="ECO:0000256" key="3">
    <source>
        <dbReference type="ARBA" id="ARBA00022771"/>
    </source>
</evidence>
<dbReference type="EnsemblPlants" id="AET3Gv21015000.4">
    <property type="protein sequence ID" value="AET3Gv21015000.4"/>
    <property type="gene ID" value="AET3Gv21015000"/>
</dbReference>
<accession>A0A453GH53</accession>
<evidence type="ECO:0000313" key="11">
    <source>
        <dbReference type="Proteomes" id="UP000015105"/>
    </source>
</evidence>
<keyword evidence="3 7" id="KW-0863">Zinc-finger</keyword>
<evidence type="ECO:0000256" key="7">
    <source>
        <dbReference type="PROSITE-ProRule" id="PRU00042"/>
    </source>
</evidence>
<evidence type="ECO:0000256" key="4">
    <source>
        <dbReference type="ARBA" id="ARBA00022833"/>
    </source>
</evidence>
<reference evidence="11" key="1">
    <citation type="journal article" date="2014" name="Science">
        <title>Ancient hybridizations among the ancestral genomes of bread wheat.</title>
        <authorList>
            <consortium name="International Wheat Genome Sequencing Consortium,"/>
            <person name="Marcussen T."/>
            <person name="Sandve S.R."/>
            <person name="Heier L."/>
            <person name="Spannagl M."/>
            <person name="Pfeifer M."/>
            <person name="Jakobsen K.S."/>
            <person name="Wulff B.B."/>
            <person name="Steuernagel B."/>
            <person name="Mayer K.F."/>
            <person name="Olsen O.A."/>
        </authorList>
    </citation>
    <scope>NUCLEOTIDE SEQUENCE [LARGE SCALE GENOMIC DNA]</scope>
    <source>
        <strain evidence="11">cv. AL8/78</strain>
    </source>
</reference>
<reference evidence="11" key="2">
    <citation type="journal article" date="2017" name="Nat. Plants">
        <title>The Aegilops tauschii genome reveals multiple impacts of transposons.</title>
        <authorList>
            <person name="Zhao G."/>
            <person name="Zou C."/>
            <person name="Li K."/>
            <person name="Wang K."/>
            <person name="Li T."/>
            <person name="Gao L."/>
            <person name="Zhang X."/>
            <person name="Wang H."/>
            <person name="Yang Z."/>
            <person name="Liu X."/>
            <person name="Jiang W."/>
            <person name="Mao L."/>
            <person name="Kong X."/>
            <person name="Jiao Y."/>
            <person name="Jia J."/>
        </authorList>
    </citation>
    <scope>NUCLEOTIDE SEQUENCE [LARGE SCALE GENOMIC DNA]</scope>
    <source>
        <strain evidence="11">cv. AL8/78</strain>
    </source>
</reference>
<evidence type="ECO:0000256" key="2">
    <source>
        <dbReference type="ARBA" id="ARBA00022737"/>
    </source>
</evidence>
<dbReference type="Pfam" id="PF22995">
    <property type="entry name" value="C2CH-3rd_BIRD-IDD"/>
    <property type="match status" value="1"/>
</dbReference>
<keyword evidence="2" id="KW-0677">Repeat</keyword>
<dbReference type="PANTHER" id="PTHR10593">
    <property type="entry name" value="SERINE/THREONINE-PROTEIN KINASE RIO"/>
    <property type="match status" value="1"/>
</dbReference>
<dbReference type="Proteomes" id="UP000015105">
    <property type="component" value="Chromosome 3D"/>
</dbReference>
<feature type="region of interest" description="Disordered" evidence="8">
    <location>
        <begin position="276"/>
        <end position="444"/>
    </location>
</feature>
<protein>
    <recommendedName>
        <fullName evidence="9">C2H2-type domain-containing protein</fullName>
    </recommendedName>
</protein>
<dbReference type="PANTHER" id="PTHR10593:SF151">
    <property type="entry name" value="OS01G0935000 PROTEIN"/>
    <property type="match status" value="1"/>
</dbReference>
<dbReference type="InterPro" id="IPR055187">
    <property type="entry name" value="C2CH-3rd_BIRD-IDD"/>
</dbReference>
<keyword evidence="4" id="KW-0862">Zinc</keyword>
<feature type="compositionally biased region" description="Basic residues" evidence="8">
    <location>
        <begin position="310"/>
        <end position="328"/>
    </location>
</feature>
<dbReference type="PROSITE" id="PS00028">
    <property type="entry name" value="ZINC_FINGER_C2H2_1"/>
    <property type="match status" value="1"/>
</dbReference>
<dbReference type="InterPro" id="IPR031140">
    <property type="entry name" value="IDD1-16"/>
</dbReference>
<dbReference type="PROSITE" id="PS50157">
    <property type="entry name" value="ZINC_FINGER_C2H2_2"/>
    <property type="match status" value="1"/>
</dbReference>
<dbReference type="Pfam" id="PF22996">
    <property type="entry name" value="C2H2-2nd_BIRD-IDD"/>
    <property type="match status" value="1"/>
</dbReference>
<dbReference type="InterPro" id="IPR055186">
    <property type="entry name" value="C2H2-2nd_BIRD-IDD"/>
</dbReference>
<dbReference type="InterPro" id="IPR013087">
    <property type="entry name" value="Znf_C2H2_type"/>
</dbReference>
<reference evidence="10" key="4">
    <citation type="submission" date="2019-03" db="UniProtKB">
        <authorList>
            <consortium name="EnsemblPlants"/>
        </authorList>
    </citation>
    <scope>IDENTIFICATION</scope>
</reference>
<reference evidence="10" key="5">
    <citation type="journal article" date="2021" name="G3 (Bethesda)">
        <title>Aegilops tauschii genome assembly Aet v5.0 features greater sequence contiguity and improved annotation.</title>
        <authorList>
            <person name="Wang L."/>
            <person name="Zhu T."/>
            <person name="Rodriguez J.C."/>
            <person name="Deal K.R."/>
            <person name="Dubcovsky J."/>
            <person name="McGuire P.E."/>
            <person name="Lux T."/>
            <person name="Spannagl M."/>
            <person name="Mayer K.F.X."/>
            <person name="Baldrich P."/>
            <person name="Meyers B.C."/>
            <person name="Huo N."/>
            <person name="Gu Y.Q."/>
            <person name="Zhou H."/>
            <person name="Devos K.M."/>
            <person name="Bennetzen J.L."/>
            <person name="Unver T."/>
            <person name="Budak H."/>
            <person name="Gulick P.J."/>
            <person name="Galiba G."/>
            <person name="Kalapos B."/>
            <person name="Nelson D.R."/>
            <person name="Li P."/>
            <person name="You F.M."/>
            <person name="Luo M.C."/>
            <person name="Dvorak J."/>
        </authorList>
    </citation>
    <scope>NUCLEOTIDE SEQUENCE [LARGE SCALE GENOMIC DNA]</scope>
    <source>
        <strain evidence="10">cv. AL8/78</strain>
    </source>
</reference>
<proteinExistence type="predicted"/>
<dbReference type="InterPro" id="IPR036236">
    <property type="entry name" value="Znf_C2H2_sf"/>
</dbReference>
<feature type="compositionally biased region" description="Basic and acidic residues" evidence="8">
    <location>
        <begin position="412"/>
        <end position="426"/>
    </location>
</feature>
<feature type="domain" description="C2H2-type" evidence="9">
    <location>
        <begin position="108"/>
        <end position="130"/>
    </location>
</feature>